<dbReference type="GeneID" id="18936770"/>
<dbReference type="Proteomes" id="UP000001072">
    <property type="component" value="Unassembled WGS sequence"/>
</dbReference>
<dbReference type="EMBL" id="GL883154">
    <property type="protein sequence ID" value="EGF99773.1"/>
    <property type="molecule type" value="Genomic_DNA"/>
</dbReference>
<feature type="chain" id="PRO_5003318294" description="Secreted protein" evidence="1">
    <location>
        <begin position="26"/>
        <end position="480"/>
    </location>
</feature>
<evidence type="ECO:0000256" key="1">
    <source>
        <dbReference type="SAM" id="SignalP"/>
    </source>
</evidence>
<dbReference type="InParanoid" id="F4S691"/>
<dbReference type="OrthoDB" id="10357936at2759"/>
<dbReference type="HOGENOM" id="CLU_049762_0_0_1"/>
<proteinExistence type="predicted"/>
<evidence type="ECO:0000313" key="2">
    <source>
        <dbReference type="EMBL" id="EGF99773.1"/>
    </source>
</evidence>
<keyword evidence="1" id="KW-0732">Signal</keyword>
<dbReference type="VEuPathDB" id="FungiDB:MELLADRAFT_94056"/>
<reference evidence="3" key="1">
    <citation type="journal article" date="2011" name="Proc. Natl. Acad. Sci. U.S.A.">
        <title>Obligate biotrophy features unraveled by the genomic analysis of rust fungi.</title>
        <authorList>
            <person name="Duplessis S."/>
            <person name="Cuomo C.A."/>
            <person name="Lin Y.-C."/>
            <person name="Aerts A."/>
            <person name="Tisserant E."/>
            <person name="Veneault-Fourrey C."/>
            <person name="Joly D.L."/>
            <person name="Hacquard S."/>
            <person name="Amselem J."/>
            <person name="Cantarel B.L."/>
            <person name="Chiu R."/>
            <person name="Coutinho P.M."/>
            <person name="Feau N."/>
            <person name="Field M."/>
            <person name="Frey P."/>
            <person name="Gelhaye E."/>
            <person name="Goldberg J."/>
            <person name="Grabherr M.G."/>
            <person name="Kodira C.D."/>
            <person name="Kohler A."/>
            <person name="Kuees U."/>
            <person name="Lindquist E.A."/>
            <person name="Lucas S.M."/>
            <person name="Mago R."/>
            <person name="Mauceli E."/>
            <person name="Morin E."/>
            <person name="Murat C."/>
            <person name="Pangilinan J.L."/>
            <person name="Park R."/>
            <person name="Pearson M."/>
            <person name="Quesneville H."/>
            <person name="Rouhier N."/>
            <person name="Sakthikumar S."/>
            <person name="Salamov A.A."/>
            <person name="Schmutz J."/>
            <person name="Selles B."/>
            <person name="Shapiro H."/>
            <person name="Tanguay P."/>
            <person name="Tuskan G.A."/>
            <person name="Henrissat B."/>
            <person name="Van de Peer Y."/>
            <person name="Rouze P."/>
            <person name="Ellis J.G."/>
            <person name="Dodds P.N."/>
            <person name="Schein J.E."/>
            <person name="Zhong S."/>
            <person name="Hamelin R.C."/>
            <person name="Grigoriev I.V."/>
            <person name="Szabo L.J."/>
            <person name="Martin F."/>
        </authorList>
    </citation>
    <scope>NUCLEOTIDE SEQUENCE [LARGE SCALE GENOMIC DNA]</scope>
    <source>
        <strain evidence="3">98AG31 / pathotype 3-4-7</strain>
    </source>
</reference>
<keyword evidence="3" id="KW-1185">Reference proteome</keyword>
<organism evidence="3">
    <name type="scientific">Melampsora larici-populina (strain 98AG31 / pathotype 3-4-7)</name>
    <name type="common">Poplar leaf rust fungus</name>
    <dbReference type="NCBI Taxonomy" id="747676"/>
    <lineage>
        <taxon>Eukaryota</taxon>
        <taxon>Fungi</taxon>
        <taxon>Dikarya</taxon>
        <taxon>Basidiomycota</taxon>
        <taxon>Pucciniomycotina</taxon>
        <taxon>Pucciniomycetes</taxon>
        <taxon>Pucciniales</taxon>
        <taxon>Melampsoraceae</taxon>
        <taxon>Melampsora</taxon>
    </lineage>
</organism>
<sequence>MKASMSNMILASTCVILQWCYFGASIPAIHEYTLVEEEDLHNIGKHLPVQNLDSFPQLNKSGSFAGSFFIIHKDHCNVWHKPLDPTDPTTIDHLQSYLERTAEEQKKSEPFFTYTPDDLYTNLAGVDSVKLMNNMLQSDKENWPEHIQNIFKADPTDRIKNFWAFIAIMSEFMSTPVLQKTFFEIGKEEERLLQRGNLIDYDIHKLIPVVLDIYATEIKEHVKLLETGDKPRKVIDIFTRDEQTKVGEHGIQLEKQWAPTEEVELYRNWASNMMLYLEVEGSVKGILETQALQVRLVKKIRLNSLGIIPYEISQCLEPLLSTRVQDLTDELLDSIKLLDEKSWLQFWSCQVRYDVGIRDRWCDKPDEDTRKSILFWVKYMPFYLQMKASEDTWDWYYLMEEIIVKDIKGDHALESVMNQFLTNPPPLNTQDNLIVKFLEFVVEMTQSQSLRKIAKGGLEIMSISPTPWFVRAYKDYGAEL</sequence>
<dbReference type="AlphaFoldDB" id="F4S691"/>
<dbReference type="RefSeq" id="XP_007416916.1">
    <property type="nucleotide sequence ID" value="XM_007416854.1"/>
</dbReference>
<name>F4S691_MELLP</name>
<evidence type="ECO:0000313" key="3">
    <source>
        <dbReference type="Proteomes" id="UP000001072"/>
    </source>
</evidence>
<dbReference type="KEGG" id="mlr:MELLADRAFT_94056"/>
<gene>
    <name evidence="2" type="ORF">MELLADRAFT_94056</name>
</gene>
<protein>
    <recommendedName>
        <fullName evidence="4">Secreted protein</fullName>
    </recommendedName>
</protein>
<feature type="signal peptide" evidence="1">
    <location>
        <begin position="1"/>
        <end position="25"/>
    </location>
</feature>
<evidence type="ECO:0008006" key="4">
    <source>
        <dbReference type="Google" id="ProtNLM"/>
    </source>
</evidence>
<accession>F4S691</accession>